<dbReference type="AlphaFoldDB" id="A0A919F3G2"/>
<evidence type="ECO:0000313" key="3">
    <source>
        <dbReference type="Proteomes" id="UP000619355"/>
    </source>
</evidence>
<proteinExistence type="predicted"/>
<gene>
    <name evidence="2" type="ORF">GCM10018980_74210</name>
</gene>
<feature type="compositionally biased region" description="Low complexity" evidence="1">
    <location>
        <begin position="1"/>
        <end position="12"/>
    </location>
</feature>
<sequence>MAVGVRIGVGDRPGPRGGVGSELPADVVDDGPLGAVERDEGLIGGVTPPAFHRAAGPIEMTSKSCPAMALPAAWHDRRVTSELGRQGRMKYVLFAAHKGVRSPRTRLRTPSTGTVSPGRPHQ</sequence>
<organism evidence="2 3">
    <name type="scientific">Streptomyces capoamus</name>
    <dbReference type="NCBI Taxonomy" id="68183"/>
    <lineage>
        <taxon>Bacteria</taxon>
        <taxon>Bacillati</taxon>
        <taxon>Actinomycetota</taxon>
        <taxon>Actinomycetes</taxon>
        <taxon>Kitasatosporales</taxon>
        <taxon>Streptomycetaceae</taxon>
        <taxon>Streptomyces</taxon>
    </lineage>
</organism>
<name>A0A919F3G2_9ACTN</name>
<protein>
    <submittedName>
        <fullName evidence="2">Uncharacterized protein</fullName>
    </submittedName>
</protein>
<accession>A0A919F3G2</accession>
<evidence type="ECO:0000256" key="1">
    <source>
        <dbReference type="SAM" id="MobiDB-lite"/>
    </source>
</evidence>
<reference evidence="3" key="1">
    <citation type="journal article" date="2019" name="Int. J. Syst. Evol. Microbiol.">
        <title>The Global Catalogue of Microorganisms (GCM) 10K type strain sequencing project: providing services to taxonomists for standard genome sequencing and annotation.</title>
        <authorList>
            <consortium name="The Broad Institute Genomics Platform"/>
            <consortium name="The Broad Institute Genome Sequencing Center for Infectious Disease"/>
            <person name="Wu L."/>
            <person name="Ma J."/>
        </authorList>
    </citation>
    <scope>NUCLEOTIDE SEQUENCE [LARGE SCALE GENOMIC DNA]</scope>
    <source>
        <strain evidence="3">JCM 4253</strain>
    </source>
</reference>
<comment type="caution">
    <text evidence="2">The sequence shown here is derived from an EMBL/GenBank/DDBJ whole genome shotgun (WGS) entry which is preliminary data.</text>
</comment>
<dbReference type="EMBL" id="BNBF01000041">
    <property type="protein sequence ID" value="GHG76346.1"/>
    <property type="molecule type" value="Genomic_DNA"/>
</dbReference>
<feature type="region of interest" description="Disordered" evidence="1">
    <location>
        <begin position="1"/>
        <end position="32"/>
    </location>
</feature>
<evidence type="ECO:0000313" key="2">
    <source>
        <dbReference type="EMBL" id="GHG76346.1"/>
    </source>
</evidence>
<dbReference type="Proteomes" id="UP000619355">
    <property type="component" value="Unassembled WGS sequence"/>
</dbReference>
<feature type="region of interest" description="Disordered" evidence="1">
    <location>
        <begin position="100"/>
        <end position="122"/>
    </location>
</feature>
<keyword evidence="3" id="KW-1185">Reference proteome</keyword>